<accession>A0A0D3KH90</accession>
<keyword evidence="3" id="KW-1185">Reference proteome</keyword>
<feature type="region of interest" description="Disordered" evidence="1">
    <location>
        <begin position="377"/>
        <end position="399"/>
    </location>
</feature>
<evidence type="ECO:0000256" key="1">
    <source>
        <dbReference type="SAM" id="MobiDB-lite"/>
    </source>
</evidence>
<dbReference type="eggNOG" id="ENOG502SPSK">
    <property type="taxonomic scope" value="Eukaryota"/>
</dbReference>
<dbReference type="PaxDb" id="2903-EOD35125"/>
<dbReference type="Proteomes" id="UP000013827">
    <property type="component" value="Unassembled WGS sequence"/>
</dbReference>
<proteinExistence type="predicted"/>
<reference evidence="3" key="1">
    <citation type="journal article" date="2013" name="Nature">
        <title>Pan genome of the phytoplankton Emiliania underpins its global distribution.</title>
        <authorList>
            <person name="Read B.A."/>
            <person name="Kegel J."/>
            <person name="Klute M.J."/>
            <person name="Kuo A."/>
            <person name="Lefebvre S.C."/>
            <person name="Maumus F."/>
            <person name="Mayer C."/>
            <person name="Miller J."/>
            <person name="Monier A."/>
            <person name="Salamov A."/>
            <person name="Young J."/>
            <person name="Aguilar M."/>
            <person name="Claverie J.M."/>
            <person name="Frickenhaus S."/>
            <person name="Gonzalez K."/>
            <person name="Herman E.K."/>
            <person name="Lin Y.C."/>
            <person name="Napier J."/>
            <person name="Ogata H."/>
            <person name="Sarno A.F."/>
            <person name="Shmutz J."/>
            <person name="Schroeder D."/>
            <person name="de Vargas C."/>
            <person name="Verret F."/>
            <person name="von Dassow P."/>
            <person name="Valentin K."/>
            <person name="Van de Peer Y."/>
            <person name="Wheeler G."/>
            <person name="Dacks J.B."/>
            <person name="Delwiche C.F."/>
            <person name="Dyhrman S.T."/>
            <person name="Glockner G."/>
            <person name="John U."/>
            <person name="Richards T."/>
            <person name="Worden A.Z."/>
            <person name="Zhang X."/>
            <person name="Grigoriev I.V."/>
            <person name="Allen A.E."/>
            <person name="Bidle K."/>
            <person name="Borodovsky M."/>
            <person name="Bowler C."/>
            <person name="Brownlee C."/>
            <person name="Cock J.M."/>
            <person name="Elias M."/>
            <person name="Gladyshev V.N."/>
            <person name="Groth M."/>
            <person name="Guda C."/>
            <person name="Hadaegh A."/>
            <person name="Iglesias-Rodriguez M.D."/>
            <person name="Jenkins J."/>
            <person name="Jones B.M."/>
            <person name="Lawson T."/>
            <person name="Leese F."/>
            <person name="Lindquist E."/>
            <person name="Lobanov A."/>
            <person name="Lomsadze A."/>
            <person name="Malik S.B."/>
            <person name="Marsh M.E."/>
            <person name="Mackinder L."/>
            <person name="Mock T."/>
            <person name="Mueller-Roeber B."/>
            <person name="Pagarete A."/>
            <person name="Parker M."/>
            <person name="Probert I."/>
            <person name="Quesneville H."/>
            <person name="Raines C."/>
            <person name="Rensing S.A."/>
            <person name="Riano-Pachon D.M."/>
            <person name="Richier S."/>
            <person name="Rokitta S."/>
            <person name="Shiraiwa Y."/>
            <person name="Soanes D.M."/>
            <person name="van der Giezen M."/>
            <person name="Wahlund T.M."/>
            <person name="Williams B."/>
            <person name="Wilson W."/>
            <person name="Wolfe G."/>
            <person name="Wurch L.L."/>
        </authorList>
    </citation>
    <scope>NUCLEOTIDE SEQUENCE</scope>
</reference>
<protein>
    <submittedName>
        <fullName evidence="2">Uncharacterized protein</fullName>
    </submittedName>
</protein>
<organism evidence="2 3">
    <name type="scientific">Emiliania huxleyi (strain CCMP1516)</name>
    <dbReference type="NCBI Taxonomy" id="280463"/>
    <lineage>
        <taxon>Eukaryota</taxon>
        <taxon>Haptista</taxon>
        <taxon>Haptophyta</taxon>
        <taxon>Prymnesiophyceae</taxon>
        <taxon>Isochrysidales</taxon>
        <taxon>Noelaerhabdaceae</taxon>
        <taxon>Emiliania</taxon>
    </lineage>
</organism>
<dbReference type="HOGENOM" id="CLU_258318_0_0_1"/>
<sequence>MLFLADPVRAATTGAVTRSGPRRADVRSRACAGEKLLSPITSKGDTFFVRHHADATDTEVLIIALFIVLLEPSAEDTAEWAAGLAPLAAQAADEQAGWATSAAPAGYYDPFQRLIDDKWHKETCEAVKKAVDGWEGRGARKDVTVAHLLSYHTGLKKHPDNGGLGGQPPRKRPPKRFNTWAATRVADLIYRRGPVLRAALGLPPAAAALPSAPSMVEENAALTATIGLKDQKIEALERELAVCRAQRADKADKLHKAKKRAERKRADARKYKEAQQRGYSEAQKAARAAQLATRKQKFDAAVERASYVRVVTLTKKLARANQKLEDAGLAHAAALDVKKTEVARARKRARAVEGDAAKLPELKLQVKELKARVEELRVEEESESEDEPSPRPGCSPIVGLLPRRDEHGRWQAESAELRGLRHAQLARGVASSTVSANIQDVLDVLCPGHGVPAACARQSKLMRGEVTIAGEAMAAFKFAASRRVISFGWDESTKFGNSVFSCNFQLEHFDGTIEDVCLRGLSILPHGGTSAALLAHIEERILSYSRRVLAAWIEQHEKEKGAGSWAAAGGPSPENIGLHRLCEGTVLMTDTCNGARCTRRMVAAAAMVAVEAKVGKAAWDAMTEEERERKYKTYLGDCWQHLRNIIIEAMAAAANASVKATLDDELDEFSSFERIDPDGSCVIRAAFKQFHHGGEYAKGRGREFESWRKTRALMFLPFERAAGSRQDLAFDGCVPLFVNRVTCVDFLRGYIDCPKSQNVLDKSLYTVMKCNEFTALLRVNTLWRFLFSDPLRWLCGSASKLDDWSLYKMGWVLEQVEAGMEQVVADPARLLDPEFDMFSAVAEELPAFRDWRAELLARPLKGCGDHTFADVLREARVPTPGSGNQQATPKVLELAKLQAEAALKKMHDPKLALADKLESQDGVNAWSKNEDAHRRTIDAHVTNDAVENKFAIADYIMRFYRNMSVFNVSGVVQQRAAHDYDRPLDVVSDRRKRKAEPAEAPPVGFFWRLRADLRSSLVTMARRRLPDALKEGRAEVLSHDQEKLLRREEAVQRQLNAAVERYAAALELFDQWRAQGVKTAAELERALGGKSEPEQLAELRRQIEMRTVGCGMTQFETKWGFFSDERSHKIEDLKRMLLDDILPHEIQLRRLKKLPTEAAPPQLRVRSIKTLGTADADVLRLEQQSIFNVSNLLEKAKAARERREAAGISDSVEVRQDREAPPFDTRLVGKWLEVCWPYKEEGRTVKIWAAGRVKRVADGLTDKRSPRARKILPAGMLLWAWDADPEYDEPAGERWIAFLPEKWNKPVSYGWRLDPRELGATGPPRTPLIEEEEEEEAPRARR</sequence>
<dbReference type="GeneID" id="17280396"/>
<feature type="region of interest" description="Disordered" evidence="1">
    <location>
        <begin position="1314"/>
        <end position="1342"/>
    </location>
</feature>
<feature type="compositionally biased region" description="Acidic residues" evidence="1">
    <location>
        <begin position="377"/>
        <end position="387"/>
    </location>
</feature>
<name>A0A0D3KH90_EMIH1</name>
<feature type="compositionally biased region" description="Basic and acidic residues" evidence="1">
    <location>
        <begin position="264"/>
        <end position="275"/>
    </location>
</feature>
<reference evidence="2" key="2">
    <citation type="submission" date="2024-10" db="UniProtKB">
        <authorList>
            <consortium name="EnsemblProtists"/>
        </authorList>
    </citation>
    <scope>IDENTIFICATION</scope>
</reference>
<evidence type="ECO:0000313" key="3">
    <source>
        <dbReference type="Proteomes" id="UP000013827"/>
    </source>
</evidence>
<feature type="region of interest" description="Disordered" evidence="1">
    <location>
        <begin position="253"/>
        <end position="279"/>
    </location>
</feature>
<dbReference type="KEGG" id="ehx:EMIHUDRAFT_423465"/>
<dbReference type="RefSeq" id="XP_005787554.1">
    <property type="nucleotide sequence ID" value="XM_005787497.1"/>
</dbReference>
<evidence type="ECO:0000313" key="2">
    <source>
        <dbReference type="EnsemblProtists" id="EOD35125"/>
    </source>
</evidence>
<dbReference type="EnsemblProtists" id="EOD35125">
    <property type="protein sequence ID" value="EOD35125"/>
    <property type="gene ID" value="EMIHUDRAFT_423465"/>
</dbReference>